<evidence type="ECO:0000256" key="2">
    <source>
        <dbReference type="SAM" id="SignalP"/>
    </source>
</evidence>
<keyword evidence="4" id="KW-1185">Reference proteome</keyword>
<organism evidence="3 4">
    <name type="scientific">Sordaria brevicollis</name>
    <dbReference type="NCBI Taxonomy" id="83679"/>
    <lineage>
        <taxon>Eukaryota</taxon>
        <taxon>Fungi</taxon>
        <taxon>Dikarya</taxon>
        <taxon>Ascomycota</taxon>
        <taxon>Pezizomycotina</taxon>
        <taxon>Sordariomycetes</taxon>
        <taxon>Sordariomycetidae</taxon>
        <taxon>Sordariales</taxon>
        <taxon>Sordariaceae</taxon>
        <taxon>Sordaria</taxon>
    </lineage>
</organism>
<dbReference type="Proteomes" id="UP001281003">
    <property type="component" value="Unassembled WGS sequence"/>
</dbReference>
<evidence type="ECO:0000313" key="4">
    <source>
        <dbReference type="Proteomes" id="UP001281003"/>
    </source>
</evidence>
<sequence>MHPNAAVLSPLVQFLAGLTVVDHRDGTISKTVPPELCKQGCLDFALYNAGCSHDNKECFHKNEAAITKHQGWCLKTTKVCTDLSLHHLSHEDESLAKELKNFAGDQELCWSHGGWSKYCDDGNDECIQKHWNKIQADQDKCVMMRKEVRSDVHSKNSEWKAAHPSSSRAKTHGVHVTLAARAMATPIPDDQKKAPARSGQKGCKCFVKADFHSDICGPNNKNCKKMEGTELTRCITNQQECNKYAQEAKKKHGKTSTVELPPVIDEYIKALQARAGAIDEQWKDLGPVTVRTERPEAADHEIQPRTAEATSTVTGQETFTYTSTMVIDVASVVVVEQDGPPTTSDHEIQPRTAEATTYTTMGQDTITYTSTEVIDVASVVVEQDGPPTTLTSTIFAPTSVTTTVSPTTTLTVTGTPMTTFTNITGGLNTITVPMPSNAPVIVVSGQGESWSTGSTTETIWSSVWEPINTPIATTTKRVIKYIPISKNPSQAANPTGKTSSAAAARSGTGVMIMAGVGALAACFLMF</sequence>
<protein>
    <recommendedName>
        <fullName evidence="5">Extracellular membrane protein CFEM domain-containing protein</fullName>
    </recommendedName>
</protein>
<comment type="caution">
    <text evidence="3">The sequence shown here is derived from an EMBL/GenBank/DDBJ whole genome shotgun (WGS) entry which is preliminary data.</text>
</comment>
<reference evidence="3" key="1">
    <citation type="journal article" date="2023" name="Mol. Phylogenet. Evol.">
        <title>Genome-scale phylogeny and comparative genomics of the fungal order Sordariales.</title>
        <authorList>
            <person name="Hensen N."/>
            <person name="Bonometti L."/>
            <person name="Westerberg I."/>
            <person name="Brannstrom I.O."/>
            <person name="Guillou S."/>
            <person name="Cros-Aarteil S."/>
            <person name="Calhoun S."/>
            <person name="Haridas S."/>
            <person name="Kuo A."/>
            <person name="Mondo S."/>
            <person name="Pangilinan J."/>
            <person name="Riley R."/>
            <person name="LaButti K."/>
            <person name="Andreopoulos B."/>
            <person name="Lipzen A."/>
            <person name="Chen C."/>
            <person name="Yan M."/>
            <person name="Daum C."/>
            <person name="Ng V."/>
            <person name="Clum A."/>
            <person name="Steindorff A."/>
            <person name="Ohm R.A."/>
            <person name="Martin F."/>
            <person name="Silar P."/>
            <person name="Natvig D.O."/>
            <person name="Lalanne C."/>
            <person name="Gautier V."/>
            <person name="Ament-Velasquez S.L."/>
            <person name="Kruys A."/>
            <person name="Hutchinson M.I."/>
            <person name="Powell A.J."/>
            <person name="Barry K."/>
            <person name="Miller A.N."/>
            <person name="Grigoriev I.V."/>
            <person name="Debuchy R."/>
            <person name="Gladieux P."/>
            <person name="Hiltunen Thoren M."/>
            <person name="Johannesson H."/>
        </authorList>
    </citation>
    <scope>NUCLEOTIDE SEQUENCE</scope>
    <source>
        <strain evidence="3">FGSC 1904</strain>
    </source>
</reference>
<accession>A0AAE0NVG4</accession>
<feature type="chain" id="PRO_5042137012" description="Extracellular membrane protein CFEM domain-containing protein" evidence="2">
    <location>
        <begin position="18"/>
        <end position="526"/>
    </location>
</feature>
<proteinExistence type="predicted"/>
<reference evidence="3" key="2">
    <citation type="submission" date="2023-07" db="EMBL/GenBank/DDBJ databases">
        <authorList>
            <consortium name="Lawrence Berkeley National Laboratory"/>
            <person name="Haridas S."/>
            <person name="Hensen N."/>
            <person name="Bonometti L."/>
            <person name="Westerberg I."/>
            <person name="Brannstrom I.O."/>
            <person name="Guillou S."/>
            <person name="Cros-Aarteil S."/>
            <person name="Calhoun S."/>
            <person name="Kuo A."/>
            <person name="Mondo S."/>
            <person name="Pangilinan J."/>
            <person name="Riley R."/>
            <person name="LaButti K."/>
            <person name="Andreopoulos B."/>
            <person name="Lipzen A."/>
            <person name="Chen C."/>
            <person name="Yanf M."/>
            <person name="Daum C."/>
            <person name="Ng V."/>
            <person name="Clum A."/>
            <person name="Steindorff A."/>
            <person name="Ohm R."/>
            <person name="Martin F."/>
            <person name="Silar P."/>
            <person name="Natvig D."/>
            <person name="Lalanne C."/>
            <person name="Gautier V."/>
            <person name="Ament-velasquez S.L."/>
            <person name="Kruys A."/>
            <person name="Hutchinson M.I."/>
            <person name="Powell A.J."/>
            <person name="Barry K."/>
            <person name="Miller A.N."/>
            <person name="Grigoriev I.V."/>
            <person name="Debuchy R."/>
            <person name="Gladieux P."/>
            <person name="Thoren M.H."/>
            <person name="Johannesson H."/>
        </authorList>
    </citation>
    <scope>NUCLEOTIDE SEQUENCE</scope>
    <source>
        <strain evidence="3">FGSC 1904</strain>
    </source>
</reference>
<feature type="compositionally biased region" description="Basic and acidic residues" evidence="1">
    <location>
        <begin position="152"/>
        <end position="161"/>
    </location>
</feature>
<dbReference type="AlphaFoldDB" id="A0AAE0NVG4"/>
<feature type="signal peptide" evidence="2">
    <location>
        <begin position="1"/>
        <end position="17"/>
    </location>
</feature>
<evidence type="ECO:0000313" key="3">
    <source>
        <dbReference type="EMBL" id="KAK3388399.1"/>
    </source>
</evidence>
<evidence type="ECO:0008006" key="5">
    <source>
        <dbReference type="Google" id="ProtNLM"/>
    </source>
</evidence>
<keyword evidence="2" id="KW-0732">Signal</keyword>
<feature type="region of interest" description="Disordered" evidence="1">
    <location>
        <begin position="152"/>
        <end position="172"/>
    </location>
</feature>
<evidence type="ECO:0000256" key="1">
    <source>
        <dbReference type="SAM" id="MobiDB-lite"/>
    </source>
</evidence>
<name>A0AAE0NVG4_SORBR</name>
<dbReference type="EMBL" id="JAUTDP010000016">
    <property type="protein sequence ID" value="KAK3388399.1"/>
    <property type="molecule type" value="Genomic_DNA"/>
</dbReference>
<gene>
    <name evidence="3" type="ORF">B0T20DRAFT_397910</name>
</gene>